<dbReference type="InterPro" id="IPR011701">
    <property type="entry name" value="MFS"/>
</dbReference>
<dbReference type="CDD" id="cd17503">
    <property type="entry name" value="MFS_LmrB_MDR_like"/>
    <property type="match status" value="1"/>
</dbReference>
<feature type="transmembrane region" description="Helical" evidence="7">
    <location>
        <begin position="21"/>
        <end position="41"/>
    </location>
</feature>
<dbReference type="PROSITE" id="PS50850">
    <property type="entry name" value="MFS"/>
    <property type="match status" value="1"/>
</dbReference>
<dbReference type="Gene3D" id="1.20.1720.10">
    <property type="entry name" value="Multidrug resistance protein D"/>
    <property type="match status" value="1"/>
</dbReference>
<dbReference type="GO" id="GO:0022857">
    <property type="term" value="F:transmembrane transporter activity"/>
    <property type="evidence" value="ECO:0007669"/>
    <property type="project" value="InterPro"/>
</dbReference>
<evidence type="ECO:0000256" key="6">
    <source>
        <dbReference type="ARBA" id="ARBA00023136"/>
    </source>
</evidence>
<feature type="transmembrane region" description="Helical" evidence="7">
    <location>
        <begin position="210"/>
        <end position="229"/>
    </location>
</feature>
<dbReference type="PANTHER" id="PTHR23501:SF174">
    <property type="entry name" value="MULTIDRUG EXPORT PROTEIN EMRB-RELATED"/>
    <property type="match status" value="1"/>
</dbReference>
<evidence type="ECO:0000256" key="5">
    <source>
        <dbReference type="ARBA" id="ARBA00022989"/>
    </source>
</evidence>
<dbReference type="EMBL" id="JACHHY010000005">
    <property type="protein sequence ID" value="MBB5017747.1"/>
    <property type="molecule type" value="Genomic_DNA"/>
</dbReference>
<feature type="transmembrane region" description="Helical" evidence="7">
    <location>
        <begin position="176"/>
        <end position="198"/>
    </location>
</feature>
<evidence type="ECO:0000256" key="3">
    <source>
        <dbReference type="ARBA" id="ARBA00022475"/>
    </source>
</evidence>
<keyword evidence="2" id="KW-0813">Transport</keyword>
<dbReference type="Proteomes" id="UP000575898">
    <property type="component" value="Unassembled WGS sequence"/>
</dbReference>
<feature type="transmembrane region" description="Helical" evidence="7">
    <location>
        <begin position="310"/>
        <end position="331"/>
    </location>
</feature>
<evidence type="ECO:0000256" key="4">
    <source>
        <dbReference type="ARBA" id="ARBA00022692"/>
    </source>
</evidence>
<feature type="transmembrane region" description="Helical" evidence="7">
    <location>
        <begin position="90"/>
        <end position="109"/>
    </location>
</feature>
<comment type="caution">
    <text evidence="9">The sequence shown here is derived from an EMBL/GenBank/DDBJ whole genome shotgun (WGS) entry which is preliminary data.</text>
</comment>
<gene>
    <name evidence="9" type="ORF">HNQ59_001017</name>
</gene>
<evidence type="ECO:0000313" key="9">
    <source>
        <dbReference type="EMBL" id="MBB5017747.1"/>
    </source>
</evidence>
<feature type="transmembrane region" description="Helical" evidence="7">
    <location>
        <begin position="374"/>
        <end position="395"/>
    </location>
</feature>
<protein>
    <submittedName>
        <fullName evidence="9">DHA2 family multidrug resistance protein</fullName>
    </submittedName>
</protein>
<comment type="subcellular location">
    <subcellularLocation>
        <location evidence="1">Cell membrane</location>
        <topology evidence="1">Multi-pass membrane protein</topology>
    </subcellularLocation>
</comment>
<dbReference type="AlphaFoldDB" id="A0A840MLI5"/>
<feature type="domain" description="Major facilitator superfamily (MFS) profile" evidence="8">
    <location>
        <begin position="24"/>
        <end position="519"/>
    </location>
</feature>
<keyword evidence="5 7" id="KW-1133">Transmembrane helix</keyword>
<dbReference type="PANTHER" id="PTHR23501">
    <property type="entry name" value="MAJOR FACILITATOR SUPERFAMILY"/>
    <property type="match status" value="1"/>
</dbReference>
<sequence>MSPILPGLSRSTTPASIQANRFIIALTVTLASVLELLDTSIVNVAVPHMMGSLGATLDEIAWVSTGYVVANVIVLPISGWLSNQLGRRNYFALSILVFTIASMACGAATSLESMVAWRIVQGIGGGGLIATAQSTLFETFPPKELGTAMAIFGMGIMAGPALGPTVGGWLTDAYSWPWIFYINLPLGIGALLLALIYVPDSAMQKKAARIDYIGLILLAIGIGALQTMLERGEKNDWFESTEVIMLALASFFGLFIFVIHELESKHPIVDLRIMRDGQFNAGLVYAFLTGAALYSTIFMFPIYAQALMGYNAFQTGMFILPSAIATAIALATTSKLVARGVSAKAMIVLGTAVFCYAMWMHYHLTTDSGTEDFFWPLVLRGLGLGMVFVPLNNLAMSNIAPQDMANASGLYNLTRMLGGSVGIATSATSFSHLVQAQQAHLAEHLTNNSIATMQRLSTLKQILIARGVPESMASIKAQAILNVQVQKQANMLSFNQLFFWLGIVLACAMPLLLLMRNTQLRQGAMDAH</sequence>
<dbReference type="InterPro" id="IPR036259">
    <property type="entry name" value="MFS_trans_sf"/>
</dbReference>
<feature type="transmembrane region" description="Helical" evidence="7">
    <location>
        <begin position="149"/>
        <end position="170"/>
    </location>
</feature>
<dbReference type="PRINTS" id="PR01036">
    <property type="entry name" value="TCRTETB"/>
</dbReference>
<evidence type="ECO:0000313" key="10">
    <source>
        <dbReference type="Proteomes" id="UP000575898"/>
    </source>
</evidence>
<keyword evidence="4 7" id="KW-0812">Transmembrane</keyword>
<evidence type="ECO:0000256" key="1">
    <source>
        <dbReference type="ARBA" id="ARBA00004651"/>
    </source>
</evidence>
<accession>A0A840MLI5</accession>
<dbReference type="RefSeq" id="WP_184036042.1">
    <property type="nucleotide sequence ID" value="NZ_JACHHY010000005.1"/>
</dbReference>
<name>A0A840MLI5_9PROT</name>
<dbReference type="NCBIfam" id="TIGR00711">
    <property type="entry name" value="efflux_EmrB"/>
    <property type="match status" value="1"/>
</dbReference>
<feature type="transmembrane region" description="Helical" evidence="7">
    <location>
        <begin position="343"/>
        <end position="362"/>
    </location>
</feature>
<dbReference type="Pfam" id="PF07690">
    <property type="entry name" value="MFS_1"/>
    <property type="match status" value="1"/>
</dbReference>
<dbReference type="InterPro" id="IPR020846">
    <property type="entry name" value="MFS_dom"/>
</dbReference>
<proteinExistence type="predicted"/>
<evidence type="ECO:0000256" key="2">
    <source>
        <dbReference type="ARBA" id="ARBA00022448"/>
    </source>
</evidence>
<evidence type="ECO:0000256" key="7">
    <source>
        <dbReference type="SAM" id="Phobius"/>
    </source>
</evidence>
<organism evidence="9 10">
    <name type="scientific">Chitinivorax tropicus</name>
    <dbReference type="NCBI Taxonomy" id="714531"/>
    <lineage>
        <taxon>Bacteria</taxon>
        <taxon>Pseudomonadati</taxon>
        <taxon>Pseudomonadota</taxon>
        <taxon>Betaproteobacteria</taxon>
        <taxon>Chitinivorax</taxon>
    </lineage>
</organism>
<dbReference type="SUPFAM" id="SSF103473">
    <property type="entry name" value="MFS general substrate transporter"/>
    <property type="match status" value="1"/>
</dbReference>
<dbReference type="GO" id="GO:0005886">
    <property type="term" value="C:plasma membrane"/>
    <property type="evidence" value="ECO:0007669"/>
    <property type="project" value="UniProtKB-SubCell"/>
</dbReference>
<keyword evidence="10" id="KW-1185">Reference proteome</keyword>
<dbReference type="InterPro" id="IPR004638">
    <property type="entry name" value="EmrB-like"/>
</dbReference>
<feature type="transmembrane region" description="Helical" evidence="7">
    <location>
        <begin position="115"/>
        <end position="137"/>
    </location>
</feature>
<keyword evidence="3" id="KW-1003">Cell membrane</keyword>
<keyword evidence="6 7" id="KW-0472">Membrane</keyword>
<feature type="transmembrane region" description="Helical" evidence="7">
    <location>
        <begin position="497"/>
        <end position="515"/>
    </location>
</feature>
<reference evidence="9 10" key="1">
    <citation type="submission" date="2020-08" db="EMBL/GenBank/DDBJ databases">
        <title>Genomic Encyclopedia of Type Strains, Phase IV (KMG-IV): sequencing the most valuable type-strain genomes for metagenomic binning, comparative biology and taxonomic classification.</title>
        <authorList>
            <person name="Goeker M."/>
        </authorList>
    </citation>
    <scope>NUCLEOTIDE SEQUENCE [LARGE SCALE GENOMIC DNA]</scope>
    <source>
        <strain evidence="9 10">DSM 27165</strain>
    </source>
</reference>
<dbReference type="Gene3D" id="1.20.1250.20">
    <property type="entry name" value="MFS general substrate transporter like domains"/>
    <property type="match status" value="1"/>
</dbReference>
<feature type="transmembrane region" description="Helical" evidence="7">
    <location>
        <begin position="61"/>
        <end position="81"/>
    </location>
</feature>
<feature type="transmembrane region" description="Helical" evidence="7">
    <location>
        <begin position="241"/>
        <end position="262"/>
    </location>
</feature>
<evidence type="ECO:0000259" key="8">
    <source>
        <dbReference type="PROSITE" id="PS50850"/>
    </source>
</evidence>
<feature type="transmembrane region" description="Helical" evidence="7">
    <location>
        <begin position="283"/>
        <end position="304"/>
    </location>
</feature>